<dbReference type="Proteomes" id="UP000827388">
    <property type="component" value="Segment"/>
</dbReference>
<dbReference type="Pfam" id="PF01807">
    <property type="entry name" value="Zn_ribbon_DnaG"/>
    <property type="match status" value="1"/>
</dbReference>
<dbReference type="Gene3D" id="3.90.580.10">
    <property type="entry name" value="Zinc finger, CHC2-type domain"/>
    <property type="match status" value="1"/>
</dbReference>
<proteinExistence type="predicted"/>
<sequence length="322" mass="37505">MYDSKRIKKQDNPITLDYILSKVTEYDIYARYLGQFKVGFIYNSPFRKDKNPSFGIFRSKKTGKLLFKDHGNGECGDVIKFVELYTGITNYNDLLNQIVKDMQITNNTVLHSNKEVEKSTETVIGVVRQDWTDIDKQYWSQFGISLKTLKKFGVSSIKYYLCDGVVKGVYKENNPMYAYKVYDRFKIYRPLADKYTKWRNNLTPYDIQGYEQLPKKGDLLIITKSMKDVMCLYEMGYTAISPASESTFLTPDVIDALKFRFKRILICFDRDVPGVKNMRKISLKTGLNGFLVHKKFQSKDISDAIKNNSFEVIKNWLKETLS</sequence>
<dbReference type="GO" id="GO:0008270">
    <property type="term" value="F:zinc ion binding"/>
    <property type="evidence" value="ECO:0007669"/>
    <property type="project" value="InterPro"/>
</dbReference>
<dbReference type="InterPro" id="IPR034154">
    <property type="entry name" value="TOPRIM_DnaG/twinkle"/>
</dbReference>
<dbReference type="InterPro" id="IPR002694">
    <property type="entry name" value="Znf_CHC2"/>
</dbReference>
<protein>
    <submittedName>
        <fullName evidence="2">DNA primase</fullName>
    </submittedName>
</protein>
<reference evidence="2 3" key="1">
    <citation type="submission" date="2021-04" db="EMBL/GenBank/DDBJ databases">
        <authorList>
            <person name="Shkoporov A.N."/>
            <person name="Stockdale S.R."/>
            <person name="Guerin E."/>
            <person name="Ross R.P."/>
            <person name="Hill C."/>
        </authorList>
    </citation>
    <scope>NUCLEOTIDE SEQUENCE [LARGE SCALE GENOMIC DNA]</scope>
    <source>
        <strain evidence="3">cr30_1</strain>
    </source>
</reference>
<name>A0AAE7RTL6_9CAUD</name>
<dbReference type="GeneID" id="75692188"/>
<dbReference type="GO" id="GO:0003899">
    <property type="term" value="F:DNA-directed RNA polymerase activity"/>
    <property type="evidence" value="ECO:0007669"/>
    <property type="project" value="InterPro"/>
</dbReference>
<organism evidence="2 3">
    <name type="scientific">uncultured phage cr30_1</name>
    <dbReference type="NCBI Taxonomy" id="2986411"/>
    <lineage>
        <taxon>Viruses</taxon>
        <taxon>Duplodnaviria</taxon>
        <taxon>Heunggongvirae</taxon>
        <taxon>Uroviricota</taxon>
        <taxon>Caudoviricetes</taxon>
        <taxon>Crassvirales</taxon>
        <taxon>Suoliviridae</taxon>
        <taxon>Boorivirinae</taxon>
        <taxon>Cohcovirus</taxon>
        <taxon>Cohcovirus splanchnicus</taxon>
    </lineage>
</organism>
<dbReference type="KEGG" id="vg:75692188"/>
<dbReference type="EMBL" id="MZ130475">
    <property type="protein sequence ID" value="QWM89146.1"/>
    <property type="molecule type" value="Genomic_DNA"/>
</dbReference>
<dbReference type="RefSeq" id="YP_010358718.1">
    <property type="nucleotide sequence ID" value="NC_062765.1"/>
</dbReference>
<evidence type="ECO:0000313" key="3">
    <source>
        <dbReference type="Proteomes" id="UP000827388"/>
    </source>
</evidence>
<gene>
    <name evidence="2" type="primary">gp_05846</name>
</gene>
<evidence type="ECO:0000313" key="2">
    <source>
        <dbReference type="EMBL" id="QWM89146.1"/>
    </source>
</evidence>
<dbReference type="GO" id="GO:0003677">
    <property type="term" value="F:DNA binding"/>
    <property type="evidence" value="ECO:0007669"/>
    <property type="project" value="InterPro"/>
</dbReference>
<evidence type="ECO:0000259" key="1">
    <source>
        <dbReference type="Pfam" id="PF01807"/>
    </source>
</evidence>
<dbReference type="SUPFAM" id="SSF56731">
    <property type="entry name" value="DNA primase core"/>
    <property type="match status" value="1"/>
</dbReference>
<feature type="domain" description="Zinc finger CHC2-type" evidence="1">
    <location>
        <begin position="40"/>
        <end position="106"/>
    </location>
</feature>
<dbReference type="CDD" id="cd01029">
    <property type="entry name" value="TOPRIM_primases"/>
    <property type="match status" value="1"/>
</dbReference>
<dbReference type="GO" id="GO:0006260">
    <property type="term" value="P:DNA replication"/>
    <property type="evidence" value="ECO:0007669"/>
    <property type="project" value="InterPro"/>
</dbReference>
<accession>A0AAE7RTL6</accession>
<dbReference type="InterPro" id="IPR036977">
    <property type="entry name" value="DNA_primase_Znf_CHC2"/>
</dbReference>
<dbReference type="Gene3D" id="3.40.1360.10">
    <property type="match status" value="1"/>
</dbReference>
<keyword evidence="3" id="KW-1185">Reference proteome</keyword>
<dbReference type="SUPFAM" id="SSF57783">
    <property type="entry name" value="Zinc beta-ribbon"/>
    <property type="match status" value="1"/>
</dbReference>